<dbReference type="InterPro" id="IPR025433">
    <property type="entry name" value="DUF4168"/>
</dbReference>
<evidence type="ECO:0000259" key="2">
    <source>
        <dbReference type="Pfam" id="PF13767"/>
    </source>
</evidence>
<comment type="caution">
    <text evidence="3">The sequence shown here is derived from an EMBL/GenBank/DDBJ whole genome shotgun (WGS) entry which is preliminary data.</text>
</comment>
<dbReference type="AlphaFoldDB" id="A0A4V2R538"/>
<evidence type="ECO:0000313" key="4">
    <source>
        <dbReference type="Proteomes" id="UP000295277"/>
    </source>
</evidence>
<protein>
    <submittedName>
        <fullName evidence="3">Uncharacterized protein DUF4168</fullName>
    </submittedName>
</protein>
<sequence>MKLARTVSALALATLTGIAMPVAAVAQAQQATPSAENVTGDEIDAFVTAYESVLAIDAEYGAQMAQTTNEAELEGLQEAAQVRKTEAVEATPGIDVDRYVEILAIAQVDAELSARIVDRLER</sequence>
<dbReference type="Proteomes" id="UP000295277">
    <property type="component" value="Unassembled WGS sequence"/>
</dbReference>
<gene>
    <name evidence="3" type="ORF">EV216_103172</name>
</gene>
<reference evidence="3 4" key="1">
    <citation type="submission" date="2019-03" db="EMBL/GenBank/DDBJ databases">
        <title>Genomic Encyclopedia of Type Strains, Phase IV (KMG-IV): sequencing the most valuable type-strain genomes for metagenomic binning, comparative biology and taxonomic classification.</title>
        <authorList>
            <person name="Goeker M."/>
        </authorList>
    </citation>
    <scope>NUCLEOTIDE SEQUENCE [LARGE SCALE GENOMIC DNA]</scope>
    <source>
        <strain evidence="3 4">DSM 21153</strain>
    </source>
</reference>
<dbReference type="EMBL" id="SLVM01000003">
    <property type="protein sequence ID" value="TCM87094.1"/>
    <property type="molecule type" value="Genomic_DNA"/>
</dbReference>
<dbReference type="OrthoDB" id="7875481at2"/>
<dbReference type="RefSeq" id="WP_132693599.1">
    <property type="nucleotide sequence ID" value="NZ_SLVM01000003.1"/>
</dbReference>
<dbReference type="Pfam" id="PF13767">
    <property type="entry name" value="DUF4168"/>
    <property type="match status" value="1"/>
</dbReference>
<feature type="signal peptide" evidence="1">
    <location>
        <begin position="1"/>
        <end position="26"/>
    </location>
</feature>
<accession>A0A4V2R538</accession>
<organism evidence="3 4">
    <name type="scientific">Rhodovulum steppense</name>
    <dbReference type="NCBI Taxonomy" id="540251"/>
    <lineage>
        <taxon>Bacteria</taxon>
        <taxon>Pseudomonadati</taxon>
        <taxon>Pseudomonadota</taxon>
        <taxon>Alphaproteobacteria</taxon>
        <taxon>Rhodobacterales</taxon>
        <taxon>Paracoccaceae</taxon>
        <taxon>Rhodovulum</taxon>
    </lineage>
</organism>
<name>A0A4V2R538_9RHOB</name>
<evidence type="ECO:0000256" key="1">
    <source>
        <dbReference type="SAM" id="SignalP"/>
    </source>
</evidence>
<keyword evidence="4" id="KW-1185">Reference proteome</keyword>
<evidence type="ECO:0000313" key="3">
    <source>
        <dbReference type="EMBL" id="TCM87094.1"/>
    </source>
</evidence>
<feature type="domain" description="DUF4168" evidence="2">
    <location>
        <begin position="41"/>
        <end position="116"/>
    </location>
</feature>
<keyword evidence="1" id="KW-0732">Signal</keyword>
<proteinExistence type="predicted"/>
<feature type="chain" id="PRO_5020441840" evidence="1">
    <location>
        <begin position="27"/>
        <end position="122"/>
    </location>
</feature>